<dbReference type="PANTHER" id="PTHR33130:SF45">
    <property type="entry name" value="OS05G0541700 PROTEIN"/>
    <property type="match status" value="1"/>
</dbReference>
<feature type="compositionally biased region" description="Gly residues" evidence="1">
    <location>
        <begin position="139"/>
        <end position="149"/>
    </location>
</feature>
<protein>
    <submittedName>
        <fullName evidence="2">(wild Malaysian banana) hypothetical protein</fullName>
    </submittedName>
</protein>
<dbReference type="OrthoDB" id="10438878at2759"/>
<dbReference type="InParanoid" id="A0A804IQD7"/>
<dbReference type="Pfam" id="PF07797">
    <property type="entry name" value="DUF1639"/>
    <property type="match status" value="1"/>
</dbReference>
<gene>
    <name evidence="2" type="ORF">GSMUA_121060.1</name>
</gene>
<reference evidence="2" key="1">
    <citation type="submission" date="2021-03" db="EMBL/GenBank/DDBJ databases">
        <authorList>
            <consortium name="Genoscope - CEA"/>
            <person name="William W."/>
        </authorList>
    </citation>
    <scope>NUCLEOTIDE SEQUENCE</scope>
    <source>
        <strain evidence="2">Doubled-haploid Pahang</strain>
    </source>
</reference>
<keyword evidence="4" id="KW-1185">Reference proteome</keyword>
<dbReference type="PANTHER" id="PTHR33130">
    <property type="entry name" value="PUTATIVE (DUF1639)-RELATED"/>
    <property type="match status" value="1"/>
</dbReference>
<proteinExistence type="predicted"/>
<sequence length="245" mass="26313">MEREASRYRCRVRRKGGGGGGGAVEPSPTNDTDRKGALSPELLLQWGNRKRLRCVKFQRRDDDAATGLHSTTADIATAPAAAAAARVDRALRGATSAAYKRVLRNNSEATGVATRAKREVRDRVGGGSAYTEGTHENKSGGGGGGGRRGGSPSSGSDGAATIWSKFSLALTNKEKEEDFLAFKGSKLPPRPKKRAKLLQRTINLVSPGAWLCDLTLDRYEVQEKKISKKRPRGLKAMGNMESDSE</sequence>
<evidence type="ECO:0000313" key="3">
    <source>
        <dbReference type="EnsemblPlants" id="Ma04_p16410.1"/>
    </source>
</evidence>
<evidence type="ECO:0000313" key="4">
    <source>
        <dbReference type="Proteomes" id="UP000012960"/>
    </source>
</evidence>
<evidence type="ECO:0000256" key="1">
    <source>
        <dbReference type="SAM" id="MobiDB-lite"/>
    </source>
</evidence>
<feature type="region of interest" description="Disordered" evidence="1">
    <location>
        <begin position="110"/>
        <end position="158"/>
    </location>
</feature>
<dbReference type="Gramene" id="Ma04_t16410.1">
    <property type="protein sequence ID" value="Ma04_p16410.1"/>
    <property type="gene ID" value="Ma04_g16410"/>
</dbReference>
<feature type="region of interest" description="Disordered" evidence="1">
    <location>
        <begin position="226"/>
        <end position="245"/>
    </location>
</feature>
<name>A0A804IQD7_MUSAM</name>
<accession>A0A804IQD7</accession>
<dbReference type="AlphaFoldDB" id="A0A804IQD7"/>
<feature type="region of interest" description="Disordered" evidence="1">
    <location>
        <begin position="1"/>
        <end position="39"/>
    </location>
</feature>
<dbReference type="EnsemblPlants" id="Ma04_t16410.1">
    <property type="protein sequence ID" value="Ma04_p16410.1"/>
    <property type="gene ID" value="Ma04_g16410"/>
</dbReference>
<evidence type="ECO:0000313" key="2">
    <source>
        <dbReference type="EMBL" id="CAG1842311.1"/>
    </source>
</evidence>
<dbReference type="EMBL" id="HG996469">
    <property type="protein sequence ID" value="CAG1842311.1"/>
    <property type="molecule type" value="Genomic_DNA"/>
</dbReference>
<organism evidence="3 4">
    <name type="scientific">Musa acuminata subsp. malaccensis</name>
    <name type="common">Wild banana</name>
    <name type="synonym">Musa malaccensis</name>
    <dbReference type="NCBI Taxonomy" id="214687"/>
    <lineage>
        <taxon>Eukaryota</taxon>
        <taxon>Viridiplantae</taxon>
        <taxon>Streptophyta</taxon>
        <taxon>Embryophyta</taxon>
        <taxon>Tracheophyta</taxon>
        <taxon>Spermatophyta</taxon>
        <taxon>Magnoliopsida</taxon>
        <taxon>Liliopsida</taxon>
        <taxon>Zingiberales</taxon>
        <taxon>Musaceae</taxon>
        <taxon>Musa</taxon>
    </lineage>
</organism>
<dbReference type="InterPro" id="IPR012438">
    <property type="entry name" value="DUF1639"/>
</dbReference>
<reference evidence="3" key="2">
    <citation type="submission" date="2021-05" db="UniProtKB">
        <authorList>
            <consortium name="EnsemblPlants"/>
        </authorList>
    </citation>
    <scope>IDENTIFICATION</scope>
    <source>
        <strain evidence="3">subsp. malaccensis</strain>
    </source>
</reference>
<dbReference type="Proteomes" id="UP000012960">
    <property type="component" value="Unplaced"/>
</dbReference>